<keyword evidence="1" id="KW-0175">Coiled coil</keyword>
<accession>A0A2W5UJU9</accession>
<dbReference type="GO" id="GO:0016491">
    <property type="term" value="F:oxidoreductase activity"/>
    <property type="evidence" value="ECO:0007669"/>
    <property type="project" value="TreeGrafter"/>
</dbReference>
<gene>
    <name evidence="2" type="ORF">DI536_22365</name>
</gene>
<dbReference type="PANTHER" id="PTHR12697">
    <property type="entry name" value="PBS LYASE HEAT-LIKE PROTEIN"/>
    <property type="match status" value="1"/>
</dbReference>
<dbReference type="EMBL" id="QFQP01000021">
    <property type="protein sequence ID" value="PZR09328.1"/>
    <property type="molecule type" value="Genomic_DNA"/>
</dbReference>
<dbReference type="Gene3D" id="1.25.10.10">
    <property type="entry name" value="Leucine-rich Repeat Variant"/>
    <property type="match status" value="2"/>
</dbReference>
<dbReference type="SMART" id="SM00567">
    <property type="entry name" value="EZ_HEAT"/>
    <property type="match status" value="4"/>
</dbReference>
<dbReference type="PANTHER" id="PTHR12697:SF38">
    <property type="entry name" value="PBS LYASE HEAT DOMAIN PROTEIN REPEAT-CONTAINING PROTEIN"/>
    <property type="match status" value="1"/>
</dbReference>
<dbReference type="SUPFAM" id="SSF48371">
    <property type="entry name" value="ARM repeat"/>
    <property type="match status" value="1"/>
</dbReference>
<proteinExistence type="predicted"/>
<reference evidence="2 3" key="1">
    <citation type="submission" date="2017-08" db="EMBL/GenBank/DDBJ databases">
        <title>Infants hospitalized years apart are colonized by the same room-sourced microbial strains.</title>
        <authorList>
            <person name="Brooks B."/>
            <person name="Olm M.R."/>
            <person name="Firek B.A."/>
            <person name="Baker R."/>
            <person name="Thomas B.C."/>
            <person name="Morowitz M.J."/>
            <person name="Banfield J.F."/>
        </authorList>
    </citation>
    <scope>NUCLEOTIDE SEQUENCE [LARGE SCALE GENOMIC DNA]</scope>
    <source>
        <strain evidence="2">S2_003_000_R2_14</strain>
    </source>
</reference>
<dbReference type="Proteomes" id="UP000249061">
    <property type="component" value="Unassembled WGS sequence"/>
</dbReference>
<sequence>MSDEKPEALLKSALEKIVYFEARASQLSNDADSSRGELDRVKADLAAASQREIELRRVIAELEVRAQRAHAEREEMARVVDALRRERSELVGKMLDASRIHGVDQDHDGFDLSQFIATLREEVLLSREKRGASVAPLPQMSANTVAGVAEELKSQGRLQVTASDLASLTGATDFPGRSEETLFGFSVRELSALDTSARVRAAERLEALRHPAAAPALATALHGETEGAVQIALLSALSSLAKAEAVPVVAPLLTSPAPEVRIAALKALIKLDPSAAGPHLAAATKDPDKAVRRRASLLALGLSGRQALELGRDAIRDVDADVRALAALVLGASNAEVARPLLLDAMKDHDTRVRRAASQSLSRLLGQDVTSLVGLDDAHRRREVRRLNGVPVQAPKPRALVAPAPKAVVAPRAVVAAPAPVARVAVVTAARPDPLPGGERGTAELSSSVLRELRAAIRGRPLADLASGLNAPHDEVMRACGELIAQGQVVRRGIKYFVA</sequence>
<feature type="coiled-coil region" evidence="1">
    <location>
        <begin position="45"/>
        <end position="86"/>
    </location>
</feature>
<comment type="caution">
    <text evidence="2">The sequence shown here is derived from an EMBL/GenBank/DDBJ whole genome shotgun (WGS) entry which is preliminary data.</text>
</comment>
<dbReference type="InterPro" id="IPR004155">
    <property type="entry name" value="PBS_lyase_HEAT"/>
</dbReference>
<protein>
    <submittedName>
        <fullName evidence="2">Wire protein</fullName>
    </submittedName>
</protein>
<dbReference type="InterPro" id="IPR016024">
    <property type="entry name" value="ARM-type_fold"/>
</dbReference>
<dbReference type="Pfam" id="PF13646">
    <property type="entry name" value="HEAT_2"/>
    <property type="match status" value="2"/>
</dbReference>
<evidence type="ECO:0000313" key="3">
    <source>
        <dbReference type="Proteomes" id="UP000249061"/>
    </source>
</evidence>
<evidence type="ECO:0000256" key="1">
    <source>
        <dbReference type="SAM" id="Coils"/>
    </source>
</evidence>
<dbReference type="InterPro" id="IPR011989">
    <property type="entry name" value="ARM-like"/>
</dbReference>
<dbReference type="AlphaFoldDB" id="A0A2W5UJU9"/>
<evidence type="ECO:0000313" key="2">
    <source>
        <dbReference type="EMBL" id="PZR09328.1"/>
    </source>
</evidence>
<name>A0A2W5UJU9_9BACT</name>
<organism evidence="2 3">
    <name type="scientific">Archangium gephyra</name>
    <dbReference type="NCBI Taxonomy" id="48"/>
    <lineage>
        <taxon>Bacteria</taxon>
        <taxon>Pseudomonadati</taxon>
        <taxon>Myxococcota</taxon>
        <taxon>Myxococcia</taxon>
        <taxon>Myxococcales</taxon>
        <taxon>Cystobacterineae</taxon>
        <taxon>Archangiaceae</taxon>
        <taxon>Archangium</taxon>
    </lineage>
</organism>